<name>A0ABD3H806_9MARC</name>
<feature type="region of interest" description="Disordered" evidence="1">
    <location>
        <begin position="261"/>
        <end position="377"/>
    </location>
</feature>
<sequence length="377" mass="42765">MLHRATTNGGMSKTADARAERVTTGMGSAEGLLQGTAATCVSKVGGGEIKHGRGTGLKPRPAEAWKAARDRRNDALTIAARSAECRNRSRQSFERLHNLEDMTRPYPEVQNMVDMTEERKAEIRSTFQFLRQSQEQPKGKIVQAKISSFQLASRLQFLKEKSFVLYSVDISPSRDAVAAWAETNLQQEMDIKVVGVRALNRNCYRIMVEEDEDRYWVLDAAPLFLGPHMVFALPWDPQFDAANLDKAKVPIWWRGVEETETEAEQQNEAEKQEAEFQKVEHKRRAGNNKETQKVQPTISPNPFEALDEEADGEENAMRAKPKDQSTEGSKNDRMMEGHTPDNDLEVETERKKQAEVRTDEAVQQKPTDMETSKEKRK</sequence>
<gene>
    <name evidence="2" type="ORF">R1sor_009074</name>
</gene>
<protein>
    <submittedName>
        <fullName evidence="2">Uncharacterized protein</fullName>
    </submittedName>
</protein>
<feature type="region of interest" description="Disordered" evidence="1">
    <location>
        <begin position="1"/>
        <end position="21"/>
    </location>
</feature>
<dbReference type="EMBL" id="JBJQOH010000005">
    <property type="protein sequence ID" value="KAL3686500.1"/>
    <property type="molecule type" value="Genomic_DNA"/>
</dbReference>
<feature type="compositionally biased region" description="Basic and acidic residues" evidence="1">
    <location>
        <begin position="315"/>
        <end position="377"/>
    </location>
</feature>
<proteinExistence type="predicted"/>
<feature type="compositionally biased region" description="Acidic residues" evidence="1">
    <location>
        <begin position="305"/>
        <end position="314"/>
    </location>
</feature>
<comment type="caution">
    <text evidence="2">The sequence shown here is derived from an EMBL/GenBank/DDBJ whole genome shotgun (WGS) entry which is preliminary data.</text>
</comment>
<dbReference type="Proteomes" id="UP001633002">
    <property type="component" value="Unassembled WGS sequence"/>
</dbReference>
<evidence type="ECO:0000313" key="2">
    <source>
        <dbReference type="EMBL" id="KAL3686500.1"/>
    </source>
</evidence>
<accession>A0ABD3H806</accession>
<feature type="compositionally biased region" description="Polar residues" evidence="1">
    <location>
        <begin position="1"/>
        <end position="11"/>
    </location>
</feature>
<reference evidence="2 3" key="1">
    <citation type="submission" date="2024-09" db="EMBL/GenBank/DDBJ databases">
        <title>Chromosome-scale assembly of Riccia sorocarpa.</title>
        <authorList>
            <person name="Paukszto L."/>
        </authorList>
    </citation>
    <scope>NUCLEOTIDE SEQUENCE [LARGE SCALE GENOMIC DNA]</scope>
    <source>
        <strain evidence="2">LP-2024</strain>
        <tissue evidence="2">Aerial parts of the thallus</tissue>
    </source>
</reference>
<evidence type="ECO:0000313" key="3">
    <source>
        <dbReference type="Proteomes" id="UP001633002"/>
    </source>
</evidence>
<evidence type="ECO:0000256" key="1">
    <source>
        <dbReference type="SAM" id="MobiDB-lite"/>
    </source>
</evidence>
<feature type="compositionally biased region" description="Basic and acidic residues" evidence="1">
    <location>
        <begin position="268"/>
        <end position="279"/>
    </location>
</feature>
<keyword evidence="3" id="KW-1185">Reference proteome</keyword>
<dbReference type="AlphaFoldDB" id="A0ABD3H806"/>
<organism evidence="2 3">
    <name type="scientific">Riccia sorocarpa</name>
    <dbReference type="NCBI Taxonomy" id="122646"/>
    <lineage>
        <taxon>Eukaryota</taxon>
        <taxon>Viridiplantae</taxon>
        <taxon>Streptophyta</taxon>
        <taxon>Embryophyta</taxon>
        <taxon>Marchantiophyta</taxon>
        <taxon>Marchantiopsida</taxon>
        <taxon>Marchantiidae</taxon>
        <taxon>Marchantiales</taxon>
        <taxon>Ricciaceae</taxon>
        <taxon>Riccia</taxon>
    </lineage>
</organism>